<evidence type="ECO:0000256" key="6">
    <source>
        <dbReference type="ARBA" id="ARBA00023163"/>
    </source>
</evidence>
<dbReference type="CDD" id="cd05398">
    <property type="entry name" value="NT_ClassII-CCAase"/>
    <property type="match status" value="1"/>
</dbReference>
<dbReference type="Gene3D" id="1.10.3090.10">
    <property type="entry name" value="cca-adding enzyme, domain 2"/>
    <property type="match status" value="1"/>
</dbReference>
<keyword evidence="1 7" id="KW-0507">mRNA processing</keyword>
<dbReference type="GO" id="GO:1990817">
    <property type="term" value="F:poly(A) RNA polymerase activity"/>
    <property type="evidence" value="ECO:0007669"/>
    <property type="project" value="UniProtKB-UniRule"/>
</dbReference>
<dbReference type="EC" id="2.7.7.19" evidence="7"/>
<keyword evidence="4 7" id="KW-0067">ATP-binding</keyword>
<organism evidence="13 15">
    <name type="scientific">Moraxella caviae</name>
    <dbReference type="NCBI Taxonomy" id="34060"/>
    <lineage>
        <taxon>Bacteria</taxon>
        <taxon>Pseudomonadati</taxon>
        <taxon>Pseudomonadota</taxon>
        <taxon>Gammaproteobacteria</taxon>
        <taxon>Moraxellales</taxon>
        <taxon>Moraxellaceae</taxon>
        <taxon>Moraxella</taxon>
    </lineage>
</organism>
<keyword evidence="15" id="KW-1185">Reference proteome</keyword>
<feature type="compositionally biased region" description="Basic and acidic residues" evidence="9">
    <location>
        <begin position="600"/>
        <end position="612"/>
    </location>
</feature>
<dbReference type="InterPro" id="IPR010206">
    <property type="entry name" value="PolA_pol_I"/>
</dbReference>
<dbReference type="InterPro" id="IPR002646">
    <property type="entry name" value="PolA_pol_head_dom"/>
</dbReference>
<dbReference type="Pfam" id="PF01743">
    <property type="entry name" value="PolyA_pol"/>
    <property type="match status" value="1"/>
</dbReference>
<protein>
    <recommendedName>
        <fullName evidence="7">Poly(A) polymerase I</fullName>
        <shortName evidence="7">PAP I</shortName>
        <ecNumber evidence="7">2.7.7.19</ecNumber>
    </recommendedName>
</protein>
<dbReference type="Gene3D" id="3.30.460.10">
    <property type="entry name" value="Beta Polymerase, domain 2"/>
    <property type="match status" value="1"/>
</dbReference>
<proteinExistence type="inferred from homology"/>
<name>A0A1T0A9N5_9GAMM</name>
<feature type="active site" evidence="7">
    <location>
        <position position="143"/>
    </location>
</feature>
<dbReference type="RefSeq" id="WP_371829207.1">
    <property type="nucleotide sequence ID" value="NZ_CAACXO010000058.1"/>
</dbReference>
<feature type="active site" evidence="7">
    <location>
        <position position="66"/>
    </location>
</feature>
<accession>A0A1T0A9N5</accession>
<keyword evidence="3 7" id="KW-0547">Nucleotide-binding</keyword>
<comment type="function">
    <text evidence="7">Adds poly(A) tail to the 3' end of many RNAs, which usually targets these RNAs for decay. Plays a significant role in the global control of gene expression, through influencing the rate of transcript degradation, and in the general RNA quality control.</text>
</comment>
<evidence type="ECO:0000259" key="11">
    <source>
        <dbReference type="Pfam" id="PF12626"/>
    </source>
</evidence>
<keyword evidence="2 7" id="KW-0808">Transferase</keyword>
<evidence type="ECO:0000256" key="9">
    <source>
        <dbReference type="SAM" id="MobiDB-lite"/>
    </source>
</evidence>
<keyword evidence="14" id="KW-0548">Nucleotidyltransferase</keyword>
<dbReference type="InterPro" id="IPR032828">
    <property type="entry name" value="PolyA_RNA-bd"/>
</dbReference>
<evidence type="ECO:0000256" key="7">
    <source>
        <dbReference type="HAMAP-Rule" id="MF_00957"/>
    </source>
</evidence>
<dbReference type="GO" id="GO:0043633">
    <property type="term" value="P:polyadenylation-dependent RNA catabolic process"/>
    <property type="evidence" value="ECO:0007669"/>
    <property type="project" value="InterPro"/>
</dbReference>
<evidence type="ECO:0000313" key="15">
    <source>
        <dbReference type="Proteomes" id="UP000190435"/>
    </source>
</evidence>
<evidence type="ECO:0000259" key="10">
    <source>
        <dbReference type="Pfam" id="PF01743"/>
    </source>
</evidence>
<dbReference type="SUPFAM" id="SSF81891">
    <property type="entry name" value="Poly A polymerase C-terminal region-like"/>
    <property type="match status" value="1"/>
</dbReference>
<dbReference type="Proteomes" id="UP000190435">
    <property type="component" value="Unassembled WGS sequence"/>
</dbReference>
<feature type="domain" description="Polymerase A arginine-rich C-terminal" evidence="11">
    <location>
        <begin position="311"/>
        <end position="432"/>
    </location>
</feature>
<dbReference type="HAMAP" id="MF_00957">
    <property type="entry name" value="PolyA_pol"/>
    <property type="match status" value="1"/>
</dbReference>
<dbReference type="Proteomes" id="UP000255279">
    <property type="component" value="Unassembled WGS sequence"/>
</dbReference>
<feature type="domain" description="tRNA nucleotidyltransferase/poly(A) polymerase RNA and SrmB- binding" evidence="12">
    <location>
        <begin position="201"/>
        <end position="257"/>
    </location>
</feature>
<dbReference type="InterPro" id="IPR052191">
    <property type="entry name" value="tRNA_ntf/polyA_polymerase_I"/>
</dbReference>
<comment type="catalytic activity">
    <reaction evidence="7">
        <text>RNA(n) + ATP = RNA(n)-3'-adenine ribonucleotide + diphosphate</text>
        <dbReference type="Rhea" id="RHEA:11332"/>
        <dbReference type="Rhea" id="RHEA-COMP:14527"/>
        <dbReference type="Rhea" id="RHEA-COMP:17347"/>
        <dbReference type="ChEBI" id="CHEBI:30616"/>
        <dbReference type="ChEBI" id="CHEBI:33019"/>
        <dbReference type="ChEBI" id="CHEBI:140395"/>
        <dbReference type="ChEBI" id="CHEBI:173115"/>
        <dbReference type="EC" id="2.7.7.19"/>
    </reaction>
</comment>
<keyword evidence="6 7" id="KW-0804">Transcription</keyword>
<evidence type="ECO:0000313" key="16">
    <source>
        <dbReference type="Proteomes" id="UP000255279"/>
    </source>
</evidence>
<feature type="compositionally biased region" description="Basic residues" evidence="9">
    <location>
        <begin position="630"/>
        <end position="639"/>
    </location>
</feature>
<dbReference type="PANTHER" id="PTHR43051">
    <property type="entry name" value="POLYNUCLEOTIDE ADENYLYLTRANSFERASE FAMILY PROTEIN"/>
    <property type="match status" value="1"/>
</dbReference>
<sequence length="678" mass="75515">MARKPAKSKKQTITPVVHDARALGLVKSALPHSIVEVIGTLQKARFEAYIVGGGVRDSLLGLAPKDFDAVTAARPHEVKAVFGGRCRIIGRRFQLAHVYSGREMIEVATFRAPPKDDTHTTDEGMITRDNVWGTIEEDFARRDFSINALYYQPLTGEVLDFCGALDDVQQRRLRLLGNAAVRIEEDPVRLLRALRFKAKLGFDFDKALHKQFHAQNWALLEQVSAHRLYDETQKMFSGGYLAPLLSLLFDYGAMTSLMAYPPKAPTALMTQVAINSDKRINDGKTVNPAFFYAVLLWENYLHQLAKFKKRGLPFHEAQAKAAAKVVEAQRAKTAIPKFTEDFIAQIWLMQPKLANPRVRDIANLEKSPKFRAAFDFLALRERYDDCALAEPTNQMAAWWQAYQDASSAQRAQMIEDFASGEGVVGMKRRRKRGMNASDELHQLQQLSMRPDVPDNTPKPLFVVEGVDELLPQMSESDAAAPKKRHKKDDALTPRKRAVPVPVFEPVAYTEDDFLALLNNDEPYIPSQRYRKRAPSSALSIKERELLAAQGIADEQSVAGEQGVLGNAPKNTSGDTLESAPKKPRRRKKPVKSADNLVDDLAGKAADKTDKPADVMSDVGLDDALTTKAKTTQKPRRTKTAKQSAQANVNEAAPESEPAKPKKRRSRKSNAKPKADEGE</sequence>
<reference evidence="14 16" key="2">
    <citation type="submission" date="2018-06" db="EMBL/GenBank/DDBJ databases">
        <authorList>
            <consortium name="Pathogen Informatics"/>
            <person name="Doyle S."/>
        </authorList>
    </citation>
    <scope>NUCLEOTIDE SEQUENCE [LARGE SCALE GENOMIC DNA]</scope>
    <source>
        <strain evidence="14 16">NCTC10293</strain>
    </source>
</reference>
<gene>
    <name evidence="7 14" type="primary">pcnB</name>
    <name evidence="13" type="ORF">B0181_01935</name>
    <name evidence="14" type="ORF">NCTC10293_00904</name>
</gene>
<evidence type="ECO:0000256" key="2">
    <source>
        <dbReference type="ARBA" id="ARBA00022679"/>
    </source>
</evidence>
<evidence type="ECO:0000256" key="8">
    <source>
        <dbReference type="RuleBase" id="RU003953"/>
    </source>
</evidence>
<comment type="similarity">
    <text evidence="7 8">Belongs to the tRNA nucleotidyltransferase/poly(A) polymerase family.</text>
</comment>
<evidence type="ECO:0000313" key="13">
    <source>
        <dbReference type="EMBL" id="OOR92368.1"/>
    </source>
</evidence>
<evidence type="ECO:0000256" key="3">
    <source>
        <dbReference type="ARBA" id="ARBA00022741"/>
    </source>
</evidence>
<evidence type="ECO:0000256" key="1">
    <source>
        <dbReference type="ARBA" id="ARBA00022664"/>
    </source>
</evidence>
<keyword evidence="5 7" id="KW-0694">RNA-binding</keyword>
<dbReference type="SUPFAM" id="SSF81301">
    <property type="entry name" value="Nucleotidyltransferase"/>
    <property type="match status" value="1"/>
</dbReference>
<feature type="active site" evidence="7">
    <location>
        <position position="68"/>
    </location>
</feature>
<dbReference type="GO" id="GO:0005524">
    <property type="term" value="F:ATP binding"/>
    <property type="evidence" value="ECO:0007669"/>
    <property type="project" value="UniProtKB-UniRule"/>
</dbReference>
<evidence type="ECO:0000256" key="4">
    <source>
        <dbReference type="ARBA" id="ARBA00022840"/>
    </source>
</evidence>
<feature type="compositionally biased region" description="Basic residues" evidence="9">
    <location>
        <begin position="660"/>
        <end position="670"/>
    </location>
</feature>
<dbReference type="GO" id="GO:0006397">
    <property type="term" value="P:mRNA processing"/>
    <property type="evidence" value="ECO:0007669"/>
    <property type="project" value="UniProtKB-KW"/>
</dbReference>
<dbReference type="EMBL" id="MUXU01000015">
    <property type="protein sequence ID" value="OOR92368.1"/>
    <property type="molecule type" value="Genomic_DNA"/>
</dbReference>
<feature type="domain" description="Poly A polymerase head" evidence="10">
    <location>
        <begin position="48"/>
        <end position="174"/>
    </location>
</feature>
<feature type="region of interest" description="Disordered" evidence="9">
    <location>
        <begin position="474"/>
        <end position="493"/>
    </location>
</feature>
<dbReference type="STRING" id="34060.B0181_01935"/>
<dbReference type="InterPro" id="IPR043519">
    <property type="entry name" value="NT_sf"/>
</dbReference>
<dbReference type="GO" id="GO:0003723">
    <property type="term" value="F:RNA binding"/>
    <property type="evidence" value="ECO:0007669"/>
    <property type="project" value="UniProtKB-UniRule"/>
</dbReference>
<evidence type="ECO:0000313" key="14">
    <source>
        <dbReference type="EMBL" id="STZ10563.1"/>
    </source>
</evidence>
<reference evidence="13 15" key="1">
    <citation type="submission" date="2017-02" db="EMBL/GenBank/DDBJ databases">
        <title>Draft genome sequence of Moraxella caviae CCUG 355 type strain.</title>
        <authorList>
            <person name="Engstrom-Jakobsson H."/>
            <person name="Salva-Serra F."/>
            <person name="Thorell K."/>
            <person name="Gonzales-Siles L."/>
            <person name="Karlsson R."/>
            <person name="Boulund F."/>
            <person name="Engstrand L."/>
            <person name="Moore E."/>
        </authorList>
    </citation>
    <scope>NUCLEOTIDE SEQUENCE [LARGE SCALE GENOMIC DNA]</scope>
    <source>
        <strain evidence="13 15">CCUG 355</strain>
    </source>
</reference>
<dbReference type="EMBL" id="UGQE01000001">
    <property type="protein sequence ID" value="STZ10563.1"/>
    <property type="molecule type" value="Genomic_DNA"/>
</dbReference>
<dbReference type="Pfam" id="PF12627">
    <property type="entry name" value="PolyA_pol_RNAbd"/>
    <property type="match status" value="1"/>
</dbReference>
<dbReference type="Pfam" id="PF12626">
    <property type="entry name" value="PolyA_pol_arg_C"/>
    <property type="match status" value="1"/>
</dbReference>
<evidence type="ECO:0000259" key="12">
    <source>
        <dbReference type="Pfam" id="PF12627"/>
    </source>
</evidence>
<dbReference type="NCBIfam" id="TIGR01942">
    <property type="entry name" value="pcnB"/>
    <property type="match status" value="1"/>
</dbReference>
<dbReference type="AlphaFoldDB" id="A0A1T0A9N5"/>
<dbReference type="PANTHER" id="PTHR43051:SF1">
    <property type="entry name" value="POLYNUCLEOTIDE ADENYLYLTRANSFERASE FAMILY PROTEIN"/>
    <property type="match status" value="1"/>
</dbReference>
<evidence type="ECO:0000256" key="5">
    <source>
        <dbReference type="ARBA" id="ARBA00022884"/>
    </source>
</evidence>
<feature type="compositionally biased region" description="Basic residues" evidence="9">
    <location>
        <begin position="581"/>
        <end position="590"/>
    </location>
</feature>
<feature type="region of interest" description="Disordered" evidence="9">
    <location>
        <begin position="557"/>
        <end position="678"/>
    </location>
</feature>
<dbReference type="InterPro" id="IPR025866">
    <property type="entry name" value="PolyA_pol_arg_C_dom"/>
</dbReference>